<sequence length="155" mass="17832">MLTPSEFNDMLRESGRKLGMGEVQEVLVPFEYIAINLAQPEKISKSYLRNIISRVKEVQAAGKIKMRTVNHPERGECYRFTIEPVSEIDRDDKEAKGIVRRAAKLEELRALMDIQPNITDMEPEALIPAMEAVRRFHAHIQARIDRLSKKEGDEE</sequence>
<proteinExistence type="predicted"/>
<dbReference type="Proteomes" id="UP000279491">
    <property type="component" value="Segment"/>
</dbReference>
<organism evidence="1">
    <name type="scientific">Cronobacter phage CS01</name>
    <dbReference type="NCBI Taxonomy" id="2496544"/>
    <lineage>
        <taxon>Viruses</taxon>
        <taxon>Duplodnaviria</taxon>
        <taxon>Heunggongvirae</taxon>
        <taxon>Uroviricota</taxon>
        <taxon>Caudoviricetes</taxon>
        <taxon>Drexlerviridae</taxon>
        <taxon>Kyungwonvirus</taxon>
        <taxon>Kyungwonvirus CS01</taxon>
    </lineage>
</organism>
<dbReference type="EMBL" id="MH845412">
    <property type="protein sequence ID" value="AYJ73333.1"/>
    <property type="molecule type" value="Genomic_DNA"/>
</dbReference>
<accession>A0A3B8DJD8</accession>
<evidence type="ECO:0000313" key="2">
    <source>
        <dbReference type="Proteomes" id="UP000279491"/>
    </source>
</evidence>
<keyword evidence="2" id="KW-1185">Reference proteome</keyword>
<protein>
    <submittedName>
        <fullName evidence="1">Uncharacterized protein</fullName>
    </submittedName>
</protein>
<reference evidence="1" key="1">
    <citation type="submission" date="2018-09" db="EMBL/GenBank/DDBJ databases">
        <title>Genome Analysis and Characterisation of Bacteriophage CS01 Active against Cronobacter sakazakii.</title>
        <authorList>
            <person name="Kim G.-H."/>
            <person name="Kim J."/>
            <person name="Yoon S.-S."/>
        </authorList>
    </citation>
    <scope>NUCLEOTIDE SEQUENCE [LARGE SCALE GENOMIC DNA]</scope>
</reference>
<evidence type="ECO:0000313" key="1">
    <source>
        <dbReference type="EMBL" id="AYJ73333.1"/>
    </source>
</evidence>
<dbReference type="InterPro" id="IPR055598">
    <property type="entry name" value="DUF7174"/>
</dbReference>
<name>A0A3B8DJD8_9CAUD</name>
<dbReference type="Pfam" id="PF23796">
    <property type="entry name" value="DUF7174"/>
    <property type="match status" value="1"/>
</dbReference>
<gene>
    <name evidence="1" type="ORF">CS01_045</name>
</gene>